<reference evidence="6" key="1">
    <citation type="submission" date="2020-10" db="EMBL/GenBank/DDBJ databases">
        <authorList>
            <person name="Gilroy R."/>
        </authorList>
    </citation>
    <scope>NUCLEOTIDE SEQUENCE</scope>
    <source>
        <strain evidence="6">13361</strain>
    </source>
</reference>
<dbReference type="EMBL" id="DVFK01000080">
    <property type="protein sequence ID" value="HIQ67966.1"/>
    <property type="molecule type" value="Genomic_DNA"/>
</dbReference>
<evidence type="ECO:0000313" key="6">
    <source>
        <dbReference type="EMBL" id="HIQ67966.1"/>
    </source>
</evidence>
<dbReference type="SUPFAM" id="SSF51445">
    <property type="entry name" value="(Trans)glycosidases"/>
    <property type="match status" value="1"/>
</dbReference>
<evidence type="ECO:0000313" key="7">
    <source>
        <dbReference type="Proteomes" id="UP000886796"/>
    </source>
</evidence>
<dbReference type="GO" id="GO:0004553">
    <property type="term" value="F:hydrolase activity, hydrolyzing O-glycosyl compounds"/>
    <property type="evidence" value="ECO:0007669"/>
    <property type="project" value="InterPro"/>
</dbReference>
<dbReference type="GO" id="GO:0005975">
    <property type="term" value="P:carbohydrate metabolic process"/>
    <property type="evidence" value="ECO:0007669"/>
    <property type="project" value="InterPro"/>
</dbReference>
<dbReference type="PANTHER" id="PTHR43863">
    <property type="entry name" value="HYDROLASE, PUTATIVE (AFU_ORTHOLOGUE AFUA_1G03140)-RELATED"/>
    <property type="match status" value="1"/>
</dbReference>
<reference evidence="6" key="2">
    <citation type="journal article" date="2021" name="PeerJ">
        <title>Extensive microbial diversity within the chicken gut microbiome revealed by metagenomics and culture.</title>
        <authorList>
            <person name="Gilroy R."/>
            <person name="Ravi A."/>
            <person name="Getino M."/>
            <person name="Pursley I."/>
            <person name="Horton D.L."/>
            <person name="Alikhan N.F."/>
            <person name="Baker D."/>
            <person name="Gharbi K."/>
            <person name="Hall N."/>
            <person name="Watson M."/>
            <person name="Adriaenssens E.M."/>
            <person name="Foster-Nyarko E."/>
            <person name="Jarju S."/>
            <person name="Secka A."/>
            <person name="Antonio M."/>
            <person name="Oren A."/>
            <person name="Chaudhuri R.R."/>
            <person name="La Ragione R."/>
            <person name="Hildebrand F."/>
            <person name="Pallen M.J."/>
        </authorList>
    </citation>
    <scope>NUCLEOTIDE SEQUENCE</scope>
    <source>
        <strain evidence="6">13361</strain>
    </source>
</reference>
<sequence>MQNLYLENTCRFPKTLTPQKAPEGCLLFRGETGDKPFFLEFTPVDSRILRLRVYENAYEPPLGDAVGEKAPVTAQLSQDDTGSLLKTEDFSLRLTHAPFSLTLENAQGQLVYREQTEDVDSVGEGMQQIPPVGFVETPEGTAAALCPRLHYDEHIYGLGERFGEFDRRGQRIAMWNRDTLGCRDEASYKNIPFYVSSRGYGLFVNSRQKVVFSIGELSNASLYVQTPGTSCEYYFFVGTPAQVVSGFMQLTGPAVLPPDWSFGLWYSTGFQGASREAVMTDARIFREKQIPCDVLHFDCYWLRENMWCDFVWDDAQYPNRQEMLRLLHEDGFKVCLWMNPYVTICTEMYQEGAAQGYFAKNAQGEPYTADLWHGLLPYCAILDVTNPQACGWFADKLRTVLREGVDVLKTDFGEDIPVDALFSNGCTGAQMRNLYSVLYNELVSSVVKEVTGKALVWGRSGAAGMQKFPVCWSGDPRSCYEGMAGTLRAGLSMAMSGVPFWSHDMGGFYGEIREDVFVRWCQFGLFTSHSRLHGTSDRQPWAYGPRAEAILTHYIRLRYRLMPYILETARQCVREGLPFLRPLVLEHPQDPTVSTIWDEYYFGPALLVAPVFGGDNETRRVYLPEGSWQGLEDGLAYEGGRWHTLKCPLETLPVFWRTDRPLPMDDTKPQWIEEGKDRA</sequence>
<dbReference type="SUPFAM" id="SSF51011">
    <property type="entry name" value="Glycosyl hydrolase domain"/>
    <property type="match status" value="1"/>
</dbReference>
<dbReference type="PANTHER" id="PTHR43863:SF2">
    <property type="entry name" value="MALTASE-GLUCOAMYLASE"/>
    <property type="match status" value="1"/>
</dbReference>
<dbReference type="Gene3D" id="2.60.40.1760">
    <property type="entry name" value="glycosyl hydrolase (family 31)"/>
    <property type="match status" value="1"/>
</dbReference>
<comment type="caution">
    <text evidence="6">The sequence shown here is derived from an EMBL/GenBank/DDBJ whole genome shotgun (WGS) entry which is preliminary data.</text>
</comment>
<evidence type="ECO:0000256" key="1">
    <source>
        <dbReference type="ARBA" id="ARBA00007806"/>
    </source>
</evidence>
<dbReference type="InterPro" id="IPR017853">
    <property type="entry name" value="GH"/>
</dbReference>
<feature type="domain" description="Glycoside hydrolase family 31 TIM barrel" evidence="3">
    <location>
        <begin position="255"/>
        <end position="566"/>
    </location>
</feature>
<dbReference type="GO" id="GO:0030246">
    <property type="term" value="F:carbohydrate binding"/>
    <property type="evidence" value="ECO:0007669"/>
    <property type="project" value="InterPro"/>
</dbReference>
<proteinExistence type="inferred from homology"/>
<keyword evidence="2" id="KW-0326">Glycosidase</keyword>
<dbReference type="Gene3D" id="3.20.20.80">
    <property type="entry name" value="Glycosidases"/>
    <property type="match status" value="1"/>
</dbReference>
<comment type="similarity">
    <text evidence="1 2">Belongs to the glycosyl hydrolase 31 family.</text>
</comment>
<dbReference type="InterPro" id="IPR051816">
    <property type="entry name" value="Glycosyl_Hydrolase_31"/>
</dbReference>
<evidence type="ECO:0000259" key="4">
    <source>
        <dbReference type="Pfam" id="PF13802"/>
    </source>
</evidence>
<keyword evidence="2" id="KW-0378">Hydrolase</keyword>
<accession>A0A9D0Z3M5</accession>
<dbReference type="CDD" id="cd06593">
    <property type="entry name" value="GH31_xylosidase_YicI"/>
    <property type="match status" value="1"/>
</dbReference>
<dbReference type="CDD" id="cd14752">
    <property type="entry name" value="GH31_N"/>
    <property type="match status" value="1"/>
</dbReference>
<evidence type="ECO:0000259" key="5">
    <source>
        <dbReference type="Pfam" id="PF21365"/>
    </source>
</evidence>
<dbReference type="Gene3D" id="2.60.40.1180">
    <property type="entry name" value="Golgi alpha-mannosidase II"/>
    <property type="match status" value="1"/>
</dbReference>
<evidence type="ECO:0000256" key="2">
    <source>
        <dbReference type="RuleBase" id="RU361185"/>
    </source>
</evidence>
<dbReference type="Proteomes" id="UP000886796">
    <property type="component" value="Unassembled WGS sequence"/>
</dbReference>
<protein>
    <submittedName>
        <fullName evidence="6">Alpha-xylosidase</fullName>
    </submittedName>
</protein>
<gene>
    <name evidence="6" type="ORF">IAB74_05625</name>
</gene>
<dbReference type="InterPro" id="IPR000322">
    <property type="entry name" value="Glyco_hydro_31_TIM"/>
</dbReference>
<dbReference type="Pfam" id="PF13802">
    <property type="entry name" value="Gal_mutarotas_2"/>
    <property type="match status" value="1"/>
</dbReference>
<dbReference type="InterPro" id="IPR048395">
    <property type="entry name" value="Glyco_hydro_31_C"/>
</dbReference>
<dbReference type="Pfam" id="PF21365">
    <property type="entry name" value="Glyco_hydro_31_3rd"/>
    <property type="match status" value="1"/>
</dbReference>
<dbReference type="InterPro" id="IPR011013">
    <property type="entry name" value="Gal_mutarotase_sf_dom"/>
</dbReference>
<organism evidence="6 7">
    <name type="scientific">Candidatus Faecousia excrementigallinarum</name>
    <dbReference type="NCBI Taxonomy" id="2840806"/>
    <lineage>
        <taxon>Bacteria</taxon>
        <taxon>Bacillati</taxon>
        <taxon>Bacillota</taxon>
        <taxon>Clostridia</taxon>
        <taxon>Eubacteriales</taxon>
        <taxon>Oscillospiraceae</taxon>
        <taxon>Faecousia</taxon>
    </lineage>
</organism>
<dbReference type="InterPro" id="IPR025887">
    <property type="entry name" value="Glyco_hydro_31_N_dom"/>
</dbReference>
<dbReference type="InterPro" id="IPR013780">
    <property type="entry name" value="Glyco_hydro_b"/>
</dbReference>
<evidence type="ECO:0000259" key="3">
    <source>
        <dbReference type="Pfam" id="PF01055"/>
    </source>
</evidence>
<dbReference type="SUPFAM" id="SSF74650">
    <property type="entry name" value="Galactose mutarotase-like"/>
    <property type="match status" value="1"/>
</dbReference>
<dbReference type="Pfam" id="PF01055">
    <property type="entry name" value="Glyco_hydro_31_2nd"/>
    <property type="match status" value="1"/>
</dbReference>
<feature type="domain" description="Glycosyl hydrolase family 31 C-terminal" evidence="5">
    <location>
        <begin position="576"/>
        <end position="658"/>
    </location>
</feature>
<name>A0A9D0Z3M5_9FIRM</name>
<dbReference type="AlphaFoldDB" id="A0A9D0Z3M5"/>
<feature type="domain" description="Glycoside hydrolase family 31 N-terminal" evidence="4">
    <location>
        <begin position="40"/>
        <end position="210"/>
    </location>
</feature>